<evidence type="ECO:0000256" key="6">
    <source>
        <dbReference type="ARBA" id="ARBA00022840"/>
    </source>
</evidence>
<feature type="domain" description="Protein kinase" evidence="12">
    <location>
        <begin position="19"/>
        <end position="288"/>
    </location>
</feature>
<evidence type="ECO:0000259" key="12">
    <source>
        <dbReference type="PROSITE" id="PS50011"/>
    </source>
</evidence>
<evidence type="ECO:0000256" key="9">
    <source>
        <dbReference type="PROSITE-ProRule" id="PRU10141"/>
    </source>
</evidence>
<dbReference type="InterPro" id="IPR008271">
    <property type="entry name" value="Ser/Thr_kinase_AS"/>
</dbReference>
<accession>A0ABP0SC28</accession>
<evidence type="ECO:0000256" key="5">
    <source>
        <dbReference type="ARBA" id="ARBA00022777"/>
    </source>
</evidence>
<evidence type="ECO:0000313" key="14">
    <source>
        <dbReference type="Proteomes" id="UP001642484"/>
    </source>
</evidence>
<proteinExistence type="inferred from homology"/>
<dbReference type="InterPro" id="IPR011009">
    <property type="entry name" value="Kinase-like_dom_sf"/>
</dbReference>
<evidence type="ECO:0000256" key="4">
    <source>
        <dbReference type="ARBA" id="ARBA00022741"/>
    </source>
</evidence>
<evidence type="ECO:0000256" key="8">
    <source>
        <dbReference type="ARBA" id="ARBA00048679"/>
    </source>
</evidence>
<feature type="region of interest" description="Disordered" evidence="11">
    <location>
        <begin position="413"/>
        <end position="438"/>
    </location>
</feature>
<evidence type="ECO:0000256" key="1">
    <source>
        <dbReference type="ARBA" id="ARBA00012513"/>
    </source>
</evidence>
<keyword evidence="5" id="KW-0418">Kinase</keyword>
<comment type="caution">
    <text evidence="13">The sequence shown here is derived from an EMBL/GenBank/DDBJ whole genome shotgun (WGS) entry which is preliminary data.</text>
</comment>
<organism evidence="13 14">
    <name type="scientific">Durusdinium trenchii</name>
    <dbReference type="NCBI Taxonomy" id="1381693"/>
    <lineage>
        <taxon>Eukaryota</taxon>
        <taxon>Sar</taxon>
        <taxon>Alveolata</taxon>
        <taxon>Dinophyceae</taxon>
        <taxon>Suessiales</taxon>
        <taxon>Symbiodiniaceae</taxon>
        <taxon>Durusdinium</taxon>
    </lineage>
</organism>
<keyword evidence="2 10" id="KW-0723">Serine/threonine-protein kinase</keyword>
<dbReference type="PANTHER" id="PTHR44899:SF3">
    <property type="entry name" value="SERINE_THREONINE-PROTEIN KINASE NEK1"/>
    <property type="match status" value="1"/>
</dbReference>
<dbReference type="EMBL" id="CAXAMN010027295">
    <property type="protein sequence ID" value="CAK9109922.1"/>
    <property type="molecule type" value="Genomic_DNA"/>
</dbReference>
<dbReference type="CDD" id="cd14014">
    <property type="entry name" value="STKc_PknB_like"/>
    <property type="match status" value="1"/>
</dbReference>
<dbReference type="EC" id="2.7.11.1" evidence="1"/>
<dbReference type="Pfam" id="PF00069">
    <property type="entry name" value="Pkinase"/>
    <property type="match status" value="1"/>
</dbReference>
<sequence>MTLPILSCGLKAGDAFGHFQVERLVGRGSFGYVLAARDLRDSCEVAMKVVPCDQLDVAAARAAKEVAVAEAALLQRLRHPSIVTCYETSWDAGRAAVWMALEYMEGGDIQSVLAQRLSARAGPLGGNFVRPVLAAIASALRFIHQEGLLHRDVKPGNLLLARRGLLDPSPTQIKLADFGVAIPLEGALNAKTTGTPHYMSPEMVCGRLYGPASDAWALGVCLYEMASLRRPFEANNQLALAKQIVEEGEEPLPQGCPEDLRSVISQLLKKDVEERLGLAEALRFSPEIRRAAAAVKPVEVEELDSAKNSPRSIVSSLPDIPSSVPNFHLDSKSPSGGTSWWRGRKQSMTSPKSGASGAWCLPDNHATPQKDKRGGGIRSSWFSLFRRGTKIAEEPSIDGDTLESTTVVSTFSHTEESFHDDKSEITKRPSLKTLRAWS</sequence>
<evidence type="ECO:0000256" key="3">
    <source>
        <dbReference type="ARBA" id="ARBA00022679"/>
    </source>
</evidence>
<dbReference type="PANTHER" id="PTHR44899">
    <property type="entry name" value="CAMK FAMILY PROTEIN KINASE"/>
    <property type="match status" value="1"/>
</dbReference>
<dbReference type="InterPro" id="IPR051131">
    <property type="entry name" value="NEK_Ser/Thr_kinase_NIMA"/>
</dbReference>
<dbReference type="PROSITE" id="PS00108">
    <property type="entry name" value="PROTEIN_KINASE_ST"/>
    <property type="match status" value="1"/>
</dbReference>
<evidence type="ECO:0000256" key="2">
    <source>
        <dbReference type="ARBA" id="ARBA00022527"/>
    </source>
</evidence>
<dbReference type="InterPro" id="IPR017441">
    <property type="entry name" value="Protein_kinase_ATP_BS"/>
</dbReference>
<comment type="catalytic activity">
    <reaction evidence="8">
        <text>L-seryl-[protein] + ATP = O-phospho-L-seryl-[protein] + ADP + H(+)</text>
        <dbReference type="Rhea" id="RHEA:17989"/>
        <dbReference type="Rhea" id="RHEA-COMP:9863"/>
        <dbReference type="Rhea" id="RHEA-COMP:11604"/>
        <dbReference type="ChEBI" id="CHEBI:15378"/>
        <dbReference type="ChEBI" id="CHEBI:29999"/>
        <dbReference type="ChEBI" id="CHEBI:30616"/>
        <dbReference type="ChEBI" id="CHEBI:83421"/>
        <dbReference type="ChEBI" id="CHEBI:456216"/>
        <dbReference type="EC" id="2.7.11.1"/>
    </reaction>
</comment>
<evidence type="ECO:0000256" key="10">
    <source>
        <dbReference type="RuleBase" id="RU000304"/>
    </source>
</evidence>
<comment type="similarity">
    <text evidence="10">Belongs to the protein kinase superfamily.</text>
</comment>
<dbReference type="InterPro" id="IPR000719">
    <property type="entry name" value="Prot_kinase_dom"/>
</dbReference>
<feature type="compositionally biased region" description="Basic and acidic residues" evidence="11">
    <location>
        <begin position="413"/>
        <end position="427"/>
    </location>
</feature>
<dbReference type="PROSITE" id="PS00107">
    <property type="entry name" value="PROTEIN_KINASE_ATP"/>
    <property type="match status" value="1"/>
</dbReference>
<feature type="region of interest" description="Disordered" evidence="11">
    <location>
        <begin position="324"/>
        <end position="359"/>
    </location>
</feature>
<keyword evidence="14" id="KW-1185">Reference proteome</keyword>
<evidence type="ECO:0000313" key="13">
    <source>
        <dbReference type="EMBL" id="CAK9109922.1"/>
    </source>
</evidence>
<keyword evidence="4 9" id="KW-0547">Nucleotide-binding</keyword>
<gene>
    <name evidence="13" type="ORF">CCMP2556_LOCUS51137</name>
</gene>
<evidence type="ECO:0000256" key="11">
    <source>
        <dbReference type="SAM" id="MobiDB-lite"/>
    </source>
</evidence>
<protein>
    <recommendedName>
        <fullName evidence="1">non-specific serine/threonine protein kinase</fullName>
        <ecNumber evidence="1">2.7.11.1</ecNumber>
    </recommendedName>
</protein>
<dbReference type="Gene3D" id="1.10.510.10">
    <property type="entry name" value="Transferase(Phosphotransferase) domain 1"/>
    <property type="match status" value="1"/>
</dbReference>
<dbReference type="PROSITE" id="PS50011">
    <property type="entry name" value="PROTEIN_KINASE_DOM"/>
    <property type="match status" value="1"/>
</dbReference>
<name>A0ABP0SC28_9DINO</name>
<feature type="binding site" evidence="9">
    <location>
        <position position="48"/>
    </location>
    <ligand>
        <name>ATP</name>
        <dbReference type="ChEBI" id="CHEBI:30616"/>
    </ligand>
</feature>
<keyword evidence="6 9" id="KW-0067">ATP-binding</keyword>
<reference evidence="13 14" key="1">
    <citation type="submission" date="2024-02" db="EMBL/GenBank/DDBJ databases">
        <authorList>
            <person name="Chen Y."/>
            <person name="Shah S."/>
            <person name="Dougan E. K."/>
            <person name="Thang M."/>
            <person name="Chan C."/>
        </authorList>
    </citation>
    <scope>NUCLEOTIDE SEQUENCE [LARGE SCALE GENOMIC DNA]</scope>
</reference>
<comment type="catalytic activity">
    <reaction evidence="7">
        <text>L-threonyl-[protein] + ATP = O-phospho-L-threonyl-[protein] + ADP + H(+)</text>
        <dbReference type="Rhea" id="RHEA:46608"/>
        <dbReference type="Rhea" id="RHEA-COMP:11060"/>
        <dbReference type="Rhea" id="RHEA-COMP:11605"/>
        <dbReference type="ChEBI" id="CHEBI:15378"/>
        <dbReference type="ChEBI" id="CHEBI:30013"/>
        <dbReference type="ChEBI" id="CHEBI:30616"/>
        <dbReference type="ChEBI" id="CHEBI:61977"/>
        <dbReference type="ChEBI" id="CHEBI:456216"/>
        <dbReference type="EC" id="2.7.11.1"/>
    </reaction>
</comment>
<keyword evidence="3" id="KW-0808">Transferase</keyword>
<dbReference type="SMART" id="SM00220">
    <property type="entry name" value="S_TKc"/>
    <property type="match status" value="1"/>
</dbReference>
<dbReference type="SUPFAM" id="SSF56112">
    <property type="entry name" value="Protein kinase-like (PK-like)"/>
    <property type="match status" value="1"/>
</dbReference>
<dbReference type="Proteomes" id="UP001642484">
    <property type="component" value="Unassembled WGS sequence"/>
</dbReference>
<evidence type="ECO:0000256" key="7">
    <source>
        <dbReference type="ARBA" id="ARBA00047899"/>
    </source>
</evidence>